<dbReference type="PROSITE" id="PS50016">
    <property type="entry name" value="ZF_PHD_2"/>
    <property type="match status" value="1"/>
</dbReference>
<evidence type="ECO:0000256" key="1">
    <source>
        <dbReference type="ARBA" id="ARBA00022723"/>
    </source>
</evidence>
<evidence type="ECO:0000256" key="3">
    <source>
        <dbReference type="ARBA" id="ARBA00022833"/>
    </source>
</evidence>
<dbReference type="HOGENOM" id="CLU_761220_0_0_1"/>
<organism evidence="8 9">
    <name type="scientific">Aedes aegypti</name>
    <name type="common">Yellowfever mosquito</name>
    <name type="synonym">Culex aegypti</name>
    <dbReference type="NCBI Taxonomy" id="7159"/>
    <lineage>
        <taxon>Eukaryota</taxon>
        <taxon>Metazoa</taxon>
        <taxon>Ecdysozoa</taxon>
        <taxon>Arthropoda</taxon>
        <taxon>Hexapoda</taxon>
        <taxon>Insecta</taxon>
        <taxon>Pterygota</taxon>
        <taxon>Neoptera</taxon>
        <taxon>Endopterygota</taxon>
        <taxon>Diptera</taxon>
        <taxon>Nematocera</taxon>
        <taxon>Culicoidea</taxon>
        <taxon>Culicidae</taxon>
        <taxon>Culicinae</taxon>
        <taxon>Aedini</taxon>
        <taxon>Aedes</taxon>
        <taxon>Stegomyia</taxon>
    </lineage>
</organism>
<keyword evidence="3" id="KW-0862">Zinc</keyword>
<dbReference type="InterPro" id="IPR019787">
    <property type="entry name" value="Znf_PHD-finger"/>
</dbReference>
<reference evidence="8" key="2">
    <citation type="journal article" date="2007" name="Science">
        <title>Genome sequence of Aedes aegypti, a major arbovirus vector.</title>
        <authorList>
            <person name="Nene V."/>
            <person name="Wortman J.R."/>
            <person name="Lawson D."/>
            <person name="Haas B."/>
            <person name="Kodira C."/>
            <person name="Tu Z.J."/>
            <person name="Loftus B."/>
            <person name="Xi Z."/>
            <person name="Megy K."/>
            <person name="Grabherr M."/>
            <person name="Ren Q."/>
            <person name="Zdobnov E.M."/>
            <person name="Lobo N.F."/>
            <person name="Campbell K.S."/>
            <person name="Brown S.E."/>
            <person name="Bonaldo M.F."/>
            <person name="Zhu J."/>
            <person name="Sinkins S.P."/>
            <person name="Hogenkamp D.G."/>
            <person name="Amedeo P."/>
            <person name="Arensburger P."/>
            <person name="Atkinson P.W."/>
            <person name="Bidwell S."/>
            <person name="Biedler J."/>
            <person name="Birney E."/>
            <person name="Bruggner R.V."/>
            <person name="Costas J."/>
            <person name="Coy M.R."/>
            <person name="Crabtree J."/>
            <person name="Crawford M."/>
            <person name="Debruyn B."/>
            <person name="Decaprio D."/>
            <person name="Eiglmeier K."/>
            <person name="Eisenstadt E."/>
            <person name="El-Dorry H."/>
            <person name="Gelbart W.M."/>
            <person name="Gomes S.L."/>
            <person name="Hammond M."/>
            <person name="Hannick L.I."/>
            <person name="Hogan J.R."/>
            <person name="Holmes M.H."/>
            <person name="Jaffe D."/>
            <person name="Johnston J.S."/>
            <person name="Kennedy R.C."/>
            <person name="Koo H."/>
            <person name="Kravitz S."/>
            <person name="Kriventseva E.V."/>
            <person name="Kulp D."/>
            <person name="Labutti K."/>
            <person name="Lee E."/>
            <person name="Li S."/>
            <person name="Lovin D.D."/>
            <person name="Mao C."/>
            <person name="Mauceli E."/>
            <person name="Menck C.F."/>
            <person name="Miller J.R."/>
            <person name="Montgomery P."/>
            <person name="Mori A."/>
            <person name="Nascimento A.L."/>
            <person name="Naveira H.F."/>
            <person name="Nusbaum C."/>
            <person name="O'leary S."/>
            <person name="Orvis J."/>
            <person name="Pertea M."/>
            <person name="Quesneville H."/>
            <person name="Reidenbach K.R."/>
            <person name="Rogers Y.H."/>
            <person name="Roth C.W."/>
            <person name="Schneider J.R."/>
            <person name="Schatz M."/>
            <person name="Shumway M."/>
            <person name="Stanke M."/>
            <person name="Stinson E.O."/>
            <person name="Tubio J.M."/>
            <person name="Vanzee J.P."/>
            <person name="Verjovski-Almeida S."/>
            <person name="Werner D."/>
            <person name="White O."/>
            <person name="Wyder S."/>
            <person name="Zeng Q."/>
            <person name="Zhao Q."/>
            <person name="Zhao Y."/>
            <person name="Hill C.A."/>
            <person name="Raikhel A.S."/>
            <person name="Soares M.B."/>
            <person name="Knudson D.L."/>
            <person name="Lee N.H."/>
            <person name="Galagan J."/>
            <person name="Salzberg S.L."/>
            <person name="Paulsen I.T."/>
            <person name="Dimopoulos G."/>
            <person name="Collins F.H."/>
            <person name="Birren B."/>
            <person name="Fraser-Liggett C.M."/>
            <person name="Severson D.W."/>
        </authorList>
    </citation>
    <scope>NUCLEOTIDE SEQUENCE [LARGE SCALE GENOMIC DNA]</scope>
    <source>
        <strain evidence="8">Liverpool</strain>
    </source>
</reference>
<dbReference type="AlphaFoldDB" id="Q0IFY8"/>
<accession>Q0IFY8</accession>
<feature type="coiled-coil region" evidence="5">
    <location>
        <begin position="136"/>
        <end position="198"/>
    </location>
</feature>
<evidence type="ECO:0000256" key="2">
    <source>
        <dbReference type="ARBA" id="ARBA00022771"/>
    </source>
</evidence>
<dbReference type="OMA" id="REQDIIS"/>
<feature type="domain" description="PHD-type" evidence="7">
    <location>
        <begin position="14"/>
        <end position="64"/>
    </location>
</feature>
<feature type="region of interest" description="Disordered" evidence="6">
    <location>
        <begin position="57"/>
        <end position="115"/>
    </location>
</feature>
<evidence type="ECO:0000256" key="4">
    <source>
        <dbReference type="PROSITE-ProRule" id="PRU00146"/>
    </source>
</evidence>
<dbReference type="InterPro" id="IPR001965">
    <property type="entry name" value="Znf_PHD"/>
</dbReference>
<reference evidence="8" key="3">
    <citation type="submission" date="2012-09" db="EMBL/GenBank/DDBJ databases">
        <authorList>
            <consortium name="VectorBase"/>
        </authorList>
    </citation>
    <scope>NUCLEOTIDE SEQUENCE</scope>
    <source>
        <strain evidence="8">Liverpool</strain>
    </source>
</reference>
<dbReference type="eggNOG" id="ENOG502T8V8">
    <property type="taxonomic scope" value="Eukaryota"/>
</dbReference>
<dbReference type="InterPro" id="IPR011011">
    <property type="entry name" value="Znf_FYVE_PHD"/>
</dbReference>
<gene>
    <name evidence="8" type="ORF">AaeL_AAEL003745</name>
</gene>
<dbReference type="CDD" id="cd15489">
    <property type="entry name" value="PHD_SF"/>
    <property type="match status" value="1"/>
</dbReference>
<evidence type="ECO:0000259" key="7">
    <source>
        <dbReference type="PROSITE" id="PS50016"/>
    </source>
</evidence>
<dbReference type="SMART" id="SM00249">
    <property type="entry name" value="PHD"/>
    <property type="match status" value="1"/>
</dbReference>
<dbReference type="Proteomes" id="UP000682892">
    <property type="component" value="Chromosome 1"/>
</dbReference>
<dbReference type="GO" id="GO:0008270">
    <property type="term" value="F:zinc ion binding"/>
    <property type="evidence" value="ECO:0007669"/>
    <property type="project" value="UniProtKB-KW"/>
</dbReference>
<dbReference type="InterPro" id="IPR019786">
    <property type="entry name" value="Zinc_finger_PHD-type_CS"/>
</dbReference>
<evidence type="ECO:0000313" key="9">
    <source>
        <dbReference type="Proteomes" id="UP000682892"/>
    </source>
</evidence>
<dbReference type="PhylomeDB" id="Q0IFY8"/>
<dbReference type="EMBL" id="CH477281">
    <property type="protein sequence ID" value="EAT44936.1"/>
    <property type="molecule type" value="Genomic_DNA"/>
</dbReference>
<keyword evidence="1" id="KW-0479">Metal-binding</keyword>
<feature type="compositionally biased region" description="Basic and acidic residues" evidence="6">
    <location>
        <begin position="92"/>
        <end position="104"/>
    </location>
</feature>
<dbReference type="Gene3D" id="3.30.40.10">
    <property type="entry name" value="Zinc/RING finger domain, C3HC4 (zinc finger)"/>
    <property type="match status" value="1"/>
</dbReference>
<evidence type="ECO:0000313" key="8">
    <source>
        <dbReference type="EMBL" id="EAT44936.1"/>
    </source>
</evidence>
<dbReference type="Pfam" id="PF00628">
    <property type="entry name" value="PHD"/>
    <property type="match status" value="1"/>
</dbReference>
<dbReference type="PaxDb" id="7159-AAEL003745-PA"/>
<keyword evidence="5" id="KW-0175">Coiled coil</keyword>
<protein>
    <submittedName>
        <fullName evidence="8">AAEL003745-PA</fullName>
    </submittedName>
</protein>
<name>Q0IFY8_AEDAE</name>
<evidence type="ECO:0000256" key="5">
    <source>
        <dbReference type="SAM" id="Coils"/>
    </source>
</evidence>
<sequence>MASGDTSLGGLKTGRDCGGCDQPNDADSQMVQCDACQVWYHLKCAGETPGVENRPFKCRTCQPPVRKQTRKQPRSQKSTSENRLKVPVVTTIDEHTETTPKKNPEVLPSKDNAGFPSKAISTKTVSSACRSRAVLQKQIEAEQRLAELKLAEAEKRLEEDRLMQERERALREEKIKLQEDLLRKMQELEGTVDDEKRSGYSSSSGISKTRNWLAKQREQDIISEHIGNSSHRSPKMSDHISRQSAAHFAANIAKLQRRSLRQPSSTLLAPEKAIYESWRIFTFALLVRALMMQKESNIRAVPEQSLSSHVKLAAAITTKCTKRWFFASRNLSSPDAGCVTAFRSDRLNGKLQCHALPF</sequence>
<reference evidence="8" key="1">
    <citation type="submission" date="2005-10" db="EMBL/GenBank/DDBJ databases">
        <authorList>
            <person name="Loftus B.J."/>
            <person name="Nene V.M."/>
            <person name="Hannick L.I."/>
            <person name="Bidwell S."/>
            <person name="Haas B."/>
            <person name="Amedeo P."/>
            <person name="Orvis J."/>
            <person name="Wortman J.R."/>
            <person name="White O.R."/>
            <person name="Salzberg S."/>
            <person name="Shumway M."/>
            <person name="Koo H."/>
            <person name="Zhao Y."/>
            <person name="Holmes M."/>
            <person name="Miller J."/>
            <person name="Schatz M."/>
            <person name="Pop M."/>
            <person name="Pai G."/>
            <person name="Utterback T."/>
            <person name="Rogers Y.-H."/>
            <person name="Kravitz S."/>
            <person name="Fraser C.M."/>
        </authorList>
    </citation>
    <scope>NUCLEOTIDE SEQUENCE</scope>
    <source>
        <strain evidence="8">Liverpool</strain>
    </source>
</reference>
<evidence type="ECO:0000256" key="6">
    <source>
        <dbReference type="SAM" id="MobiDB-lite"/>
    </source>
</evidence>
<keyword evidence="2 4" id="KW-0863">Zinc-finger</keyword>
<dbReference type="PROSITE" id="PS01359">
    <property type="entry name" value="ZF_PHD_1"/>
    <property type="match status" value="1"/>
</dbReference>
<proteinExistence type="predicted"/>
<dbReference type="InterPro" id="IPR013083">
    <property type="entry name" value="Znf_RING/FYVE/PHD"/>
</dbReference>
<dbReference type="SUPFAM" id="SSF57903">
    <property type="entry name" value="FYVE/PHD zinc finger"/>
    <property type="match status" value="1"/>
</dbReference>